<keyword evidence="3" id="KW-1185">Reference proteome</keyword>
<gene>
    <name evidence="2" type="ORF">MGM1_1990</name>
</gene>
<name>A0A097SSK7_9BACT</name>
<accession>A0A097SSK7</accession>
<keyword evidence="1" id="KW-0812">Transmembrane</keyword>
<proteinExistence type="predicted"/>
<dbReference type="KEGG" id="mgj:MGM1_1990"/>
<dbReference type="EMBL" id="CP007711">
    <property type="protein sequence ID" value="AIV03582.1"/>
    <property type="molecule type" value="Genomic_DNA"/>
</dbReference>
<evidence type="ECO:0000313" key="3">
    <source>
        <dbReference type="Proteomes" id="UP000030066"/>
    </source>
</evidence>
<protein>
    <submittedName>
        <fullName evidence="2">Uncharacterized protein</fullName>
    </submittedName>
</protein>
<organism evidence="2 3">
    <name type="scientific">Candidatus Malacoplasma girerdii</name>
    <dbReference type="NCBI Taxonomy" id="1318617"/>
    <lineage>
        <taxon>Bacteria</taxon>
        <taxon>Bacillati</taxon>
        <taxon>Mycoplasmatota</taxon>
        <taxon>Mycoplasmoidales</taxon>
        <taxon>Mycoplasmoidaceae</taxon>
        <taxon>Malacoplasma</taxon>
    </lineage>
</organism>
<evidence type="ECO:0000256" key="1">
    <source>
        <dbReference type="SAM" id="Phobius"/>
    </source>
</evidence>
<dbReference type="STRING" id="1318617.MGM1_1990"/>
<feature type="transmembrane region" description="Helical" evidence="1">
    <location>
        <begin position="25"/>
        <end position="51"/>
    </location>
</feature>
<reference evidence="2 3" key="1">
    <citation type="journal article" date="2014" name="PLoS ONE">
        <title>An emerging Mycoplasma associated with trichomoniasis, vaginal infection and disease.</title>
        <authorList>
            <consortium name="Vaginal Microbiome Consortium"/>
            <person name="Fettweis J.M."/>
            <person name="Serrano M.G."/>
            <person name="Huang B."/>
            <person name="Brooks J.P."/>
            <person name="Glascock A.L."/>
            <person name="Sheth N.U."/>
            <person name="Strauss J.F.III."/>
            <person name="Jefferson K.K."/>
            <person name="Buck G.A."/>
        </authorList>
    </citation>
    <scope>NUCLEOTIDE SEQUENCE [LARGE SCALE GENOMIC DNA]</scope>
    <source>
        <strain evidence="2 3">VCU_M1</strain>
    </source>
</reference>
<evidence type="ECO:0000313" key="2">
    <source>
        <dbReference type="EMBL" id="AIV03582.1"/>
    </source>
</evidence>
<dbReference type="HOGENOM" id="CLU_1728002_0_0_14"/>
<feature type="transmembrane region" description="Helical" evidence="1">
    <location>
        <begin position="82"/>
        <end position="105"/>
    </location>
</feature>
<keyword evidence="1" id="KW-0472">Membrane</keyword>
<keyword evidence="1" id="KW-1133">Transmembrane helix</keyword>
<dbReference type="AlphaFoldDB" id="A0A097SSK7"/>
<dbReference type="Proteomes" id="UP000030066">
    <property type="component" value="Chromosome"/>
</dbReference>
<sequence>MAFITNKKRNKLVNKLNENAGGRKIFLFTMAILSIVWIGMVFIAAFLAGLLHKTVNVNPADWNWFYTDNDGHIAGQLTKTGWVLSITGGLCMIGLLLSAVLIIIIPSPAKIKDEVNLLSSSALSGKKITKNDTSAKAVKERFKKVEKRPKK</sequence>